<comment type="similarity">
    <text evidence="7">Belongs to the binding-protein-dependent transport system permease family.</text>
</comment>
<dbReference type="GO" id="GO:0055085">
    <property type="term" value="P:transmembrane transport"/>
    <property type="evidence" value="ECO:0007669"/>
    <property type="project" value="InterPro"/>
</dbReference>
<evidence type="ECO:0000256" key="4">
    <source>
        <dbReference type="ARBA" id="ARBA00022692"/>
    </source>
</evidence>
<dbReference type="InterPro" id="IPR035906">
    <property type="entry name" value="MetI-like_sf"/>
</dbReference>
<gene>
    <name evidence="9" type="ORF">MHY01S_06850</name>
</gene>
<feature type="transmembrane region" description="Helical" evidence="7">
    <location>
        <begin position="12"/>
        <end position="31"/>
    </location>
</feature>
<feature type="transmembrane region" description="Helical" evidence="7">
    <location>
        <begin position="199"/>
        <end position="223"/>
    </location>
</feature>
<feature type="transmembrane region" description="Helical" evidence="7">
    <location>
        <begin position="235"/>
        <end position="256"/>
    </location>
</feature>
<accession>A0A511QYR5</accession>
<feature type="transmembrane region" description="Helical" evidence="7">
    <location>
        <begin position="268"/>
        <end position="285"/>
    </location>
</feature>
<evidence type="ECO:0000256" key="2">
    <source>
        <dbReference type="ARBA" id="ARBA00022448"/>
    </source>
</evidence>
<sequence length="403" mass="44914">MRRSSPLGRFLIYLVLTVGAVVMAFPFYWMLATSLKSPQEAQQARPIWIPERLKASNWRVAWSLGAEAGSSWWGGFGPQQSVTLKLYAPPGPVPQVMVPSPPGAFSDPRSEQTRVQVSYQGDHWAIRFTNPSSEHFRTLPAVILISKEYPSYTPELPPDAIRSSGDDWRLEYVNVAPGLLGYIFHNYLEAWYAAPFARYFFNSFFTAGLQVLGGLFLAVLAAFALARIPFPGKSWVFGLILATLMIPGEVLLIPNYVLLARLEWIDTYYALIVPWLASVFGIFLLRQFYLSLPQDLFDAARIDGASYWTQMFRIALPLSIPGLITYGIFTFLGAYNALLWPLIVTNSPEMRTVQLGLQVFIGEAGSDYGALMAASTVSILPIILGYFIAQKQFIQGVARSGIK</sequence>
<evidence type="ECO:0000313" key="9">
    <source>
        <dbReference type="EMBL" id="GEM82519.1"/>
    </source>
</evidence>
<evidence type="ECO:0000313" key="10">
    <source>
        <dbReference type="Proteomes" id="UP000321197"/>
    </source>
</evidence>
<name>A0A511QYR5_9DEIN</name>
<dbReference type="PANTHER" id="PTHR43744">
    <property type="entry name" value="ABC TRANSPORTER PERMEASE PROTEIN MG189-RELATED-RELATED"/>
    <property type="match status" value="1"/>
</dbReference>
<proteinExistence type="inferred from homology"/>
<keyword evidence="5 7" id="KW-1133">Transmembrane helix</keyword>
<evidence type="ECO:0000256" key="3">
    <source>
        <dbReference type="ARBA" id="ARBA00022475"/>
    </source>
</evidence>
<dbReference type="Pfam" id="PF00528">
    <property type="entry name" value="BPD_transp_1"/>
    <property type="match status" value="1"/>
</dbReference>
<evidence type="ECO:0000259" key="8">
    <source>
        <dbReference type="PROSITE" id="PS50928"/>
    </source>
</evidence>
<keyword evidence="3" id="KW-1003">Cell membrane</keyword>
<organism evidence="9 10">
    <name type="scientific">Meiothermus hypogaeus NBRC 106114</name>
    <dbReference type="NCBI Taxonomy" id="1227553"/>
    <lineage>
        <taxon>Bacteria</taxon>
        <taxon>Thermotogati</taxon>
        <taxon>Deinococcota</taxon>
        <taxon>Deinococci</taxon>
        <taxon>Thermales</taxon>
        <taxon>Thermaceae</taxon>
        <taxon>Meiothermus</taxon>
    </lineage>
</organism>
<comment type="subcellular location">
    <subcellularLocation>
        <location evidence="1 7">Cell membrane</location>
        <topology evidence="1 7">Multi-pass membrane protein</topology>
    </subcellularLocation>
</comment>
<dbReference type="Proteomes" id="UP000321197">
    <property type="component" value="Unassembled WGS sequence"/>
</dbReference>
<comment type="caution">
    <text evidence="9">The sequence shown here is derived from an EMBL/GenBank/DDBJ whole genome shotgun (WGS) entry which is preliminary data.</text>
</comment>
<keyword evidence="4 7" id="KW-0812">Transmembrane</keyword>
<dbReference type="PROSITE" id="PS50928">
    <property type="entry name" value="ABC_TM1"/>
    <property type="match status" value="1"/>
</dbReference>
<evidence type="ECO:0000256" key="6">
    <source>
        <dbReference type="ARBA" id="ARBA00023136"/>
    </source>
</evidence>
<dbReference type="GO" id="GO:0005886">
    <property type="term" value="C:plasma membrane"/>
    <property type="evidence" value="ECO:0007669"/>
    <property type="project" value="UniProtKB-SubCell"/>
</dbReference>
<keyword evidence="6 7" id="KW-0472">Membrane</keyword>
<feature type="transmembrane region" description="Helical" evidence="7">
    <location>
        <begin position="368"/>
        <end position="389"/>
    </location>
</feature>
<feature type="domain" description="ABC transmembrane type-1" evidence="8">
    <location>
        <begin position="200"/>
        <end position="389"/>
    </location>
</feature>
<dbReference type="OrthoDB" id="26902at2"/>
<protein>
    <submittedName>
        <fullName evidence="9">Sugar ABC transporter permease</fullName>
    </submittedName>
</protein>
<dbReference type="SUPFAM" id="SSF161098">
    <property type="entry name" value="MetI-like"/>
    <property type="match status" value="2"/>
</dbReference>
<dbReference type="EMBL" id="BJXL01000013">
    <property type="protein sequence ID" value="GEM82519.1"/>
    <property type="molecule type" value="Genomic_DNA"/>
</dbReference>
<evidence type="ECO:0000256" key="7">
    <source>
        <dbReference type="RuleBase" id="RU363032"/>
    </source>
</evidence>
<keyword evidence="2 7" id="KW-0813">Transport</keyword>
<dbReference type="InterPro" id="IPR000515">
    <property type="entry name" value="MetI-like"/>
</dbReference>
<reference evidence="9 10" key="1">
    <citation type="submission" date="2019-07" db="EMBL/GenBank/DDBJ databases">
        <title>Whole genome shotgun sequence of Meiothermus hypogaeus NBRC 106114.</title>
        <authorList>
            <person name="Hosoyama A."/>
            <person name="Uohara A."/>
            <person name="Ohji S."/>
            <person name="Ichikawa N."/>
        </authorList>
    </citation>
    <scope>NUCLEOTIDE SEQUENCE [LARGE SCALE GENOMIC DNA]</scope>
    <source>
        <strain evidence="9 10">NBRC 106114</strain>
    </source>
</reference>
<evidence type="ECO:0000256" key="1">
    <source>
        <dbReference type="ARBA" id="ARBA00004651"/>
    </source>
</evidence>
<dbReference type="AlphaFoldDB" id="A0A511QYR5"/>
<dbReference type="CDD" id="cd06261">
    <property type="entry name" value="TM_PBP2"/>
    <property type="match status" value="1"/>
</dbReference>
<dbReference type="PANTHER" id="PTHR43744:SF12">
    <property type="entry name" value="ABC TRANSPORTER PERMEASE PROTEIN MG189-RELATED"/>
    <property type="match status" value="1"/>
</dbReference>
<dbReference type="Gene3D" id="1.10.3720.10">
    <property type="entry name" value="MetI-like"/>
    <property type="match status" value="2"/>
</dbReference>
<evidence type="ECO:0000256" key="5">
    <source>
        <dbReference type="ARBA" id="ARBA00022989"/>
    </source>
</evidence>